<comment type="caution">
    <text evidence="3">The sequence shown here is derived from an EMBL/GenBank/DDBJ whole genome shotgun (WGS) entry which is preliminary data.</text>
</comment>
<dbReference type="SUPFAM" id="SSF53756">
    <property type="entry name" value="UDP-Glycosyltransferase/glycogen phosphorylase"/>
    <property type="match status" value="1"/>
</dbReference>
<dbReference type="STRING" id="33114.A0A2G2XEU9"/>
<evidence type="ECO:0000256" key="1">
    <source>
        <dbReference type="ARBA" id="ARBA00022676"/>
    </source>
</evidence>
<organism evidence="3 4">
    <name type="scientific">Capsicum baccatum</name>
    <name type="common">Peruvian pepper</name>
    <dbReference type="NCBI Taxonomy" id="33114"/>
    <lineage>
        <taxon>Eukaryota</taxon>
        <taxon>Viridiplantae</taxon>
        <taxon>Streptophyta</taxon>
        <taxon>Embryophyta</taxon>
        <taxon>Tracheophyta</taxon>
        <taxon>Spermatophyta</taxon>
        <taxon>Magnoliopsida</taxon>
        <taxon>eudicotyledons</taxon>
        <taxon>Gunneridae</taxon>
        <taxon>Pentapetalae</taxon>
        <taxon>asterids</taxon>
        <taxon>lamiids</taxon>
        <taxon>Solanales</taxon>
        <taxon>Solanaceae</taxon>
        <taxon>Solanoideae</taxon>
        <taxon>Capsiceae</taxon>
        <taxon>Capsicum</taxon>
    </lineage>
</organism>
<evidence type="ECO:0000259" key="2">
    <source>
        <dbReference type="Pfam" id="PF00534"/>
    </source>
</evidence>
<dbReference type="AlphaFoldDB" id="A0A2G2XEU9"/>
<name>A0A2G2XEU9_CAPBA</name>
<protein>
    <recommendedName>
        <fullName evidence="2">Glycosyl transferase family 1 domain-containing protein</fullName>
    </recommendedName>
</protein>
<dbReference type="PANTHER" id="PTHR46635:SF2">
    <property type="entry name" value="GLYCOSYL TRANSFERASE FAMILY 1 DOMAIN-CONTAINING PROTEIN"/>
    <property type="match status" value="1"/>
</dbReference>
<dbReference type="Gene3D" id="3.40.50.2000">
    <property type="entry name" value="Glycogen Phosphorylase B"/>
    <property type="match status" value="1"/>
</dbReference>
<dbReference type="PANTHER" id="PTHR46635">
    <property type="entry name" value="GLYCOSYL TRANSFERASE FAMILY 1 PROTEIN"/>
    <property type="match status" value="1"/>
</dbReference>
<evidence type="ECO:0000313" key="4">
    <source>
        <dbReference type="Proteomes" id="UP000224567"/>
    </source>
</evidence>
<feature type="domain" description="Glycosyl transferase family 1" evidence="2">
    <location>
        <begin position="62"/>
        <end position="135"/>
    </location>
</feature>
<dbReference type="EMBL" id="MLFT02000002">
    <property type="protein sequence ID" value="PHT56000.1"/>
    <property type="molecule type" value="Genomic_DNA"/>
</dbReference>
<accession>A0A2G2XEU9</accession>
<dbReference type="GO" id="GO:0016757">
    <property type="term" value="F:glycosyltransferase activity"/>
    <property type="evidence" value="ECO:0007669"/>
    <property type="project" value="UniProtKB-KW"/>
</dbReference>
<dbReference type="Proteomes" id="UP000224567">
    <property type="component" value="Unassembled WGS sequence"/>
</dbReference>
<dbReference type="InterPro" id="IPR001296">
    <property type="entry name" value="Glyco_trans_1"/>
</dbReference>
<reference evidence="4" key="2">
    <citation type="journal article" date="2017" name="J. Anim. Genet.">
        <title>Multiple reference genome sequences of hot pepper reveal the massive evolution of plant disease resistance genes by retroduplication.</title>
        <authorList>
            <person name="Kim S."/>
            <person name="Park J."/>
            <person name="Yeom S.-I."/>
            <person name="Kim Y.-M."/>
            <person name="Seo E."/>
            <person name="Kim K.-T."/>
            <person name="Kim M.-S."/>
            <person name="Lee J.M."/>
            <person name="Cheong K."/>
            <person name="Shin H.-S."/>
            <person name="Kim S.-B."/>
            <person name="Han K."/>
            <person name="Lee J."/>
            <person name="Park M."/>
            <person name="Lee H.-A."/>
            <person name="Lee H.-Y."/>
            <person name="Lee Y."/>
            <person name="Oh S."/>
            <person name="Lee J.H."/>
            <person name="Choi E."/>
            <person name="Choi E."/>
            <person name="Lee S.E."/>
            <person name="Jeon J."/>
            <person name="Kim H."/>
            <person name="Choi G."/>
            <person name="Song H."/>
            <person name="Lee J."/>
            <person name="Lee S.-C."/>
            <person name="Kwon J.-K."/>
            <person name="Lee H.-Y."/>
            <person name="Koo N."/>
            <person name="Hong Y."/>
            <person name="Kim R.W."/>
            <person name="Kang W.-H."/>
            <person name="Huh J.H."/>
            <person name="Kang B.-C."/>
            <person name="Yang T.-J."/>
            <person name="Lee Y.-H."/>
            <person name="Bennetzen J.L."/>
            <person name="Choi D."/>
        </authorList>
    </citation>
    <scope>NUCLEOTIDE SEQUENCE [LARGE SCALE GENOMIC DNA]</scope>
    <source>
        <strain evidence="4">cv. PBC81</strain>
    </source>
</reference>
<keyword evidence="1" id="KW-0328">Glycosyltransferase</keyword>
<reference evidence="3 4" key="1">
    <citation type="journal article" date="2017" name="Genome Biol.">
        <title>New reference genome sequences of hot pepper reveal the massive evolution of plant disease-resistance genes by retroduplication.</title>
        <authorList>
            <person name="Kim S."/>
            <person name="Park J."/>
            <person name="Yeom S.I."/>
            <person name="Kim Y.M."/>
            <person name="Seo E."/>
            <person name="Kim K.T."/>
            <person name="Kim M.S."/>
            <person name="Lee J.M."/>
            <person name="Cheong K."/>
            <person name="Shin H.S."/>
            <person name="Kim S.B."/>
            <person name="Han K."/>
            <person name="Lee J."/>
            <person name="Park M."/>
            <person name="Lee H.A."/>
            <person name="Lee H.Y."/>
            <person name="Lee Y."/>
            <person name="Oh S."/>
            <person name="Lee J.H."/>
            <person name="Choi E."/>
            <person name="Choi E."/>
            <person name="Lee S.E."/>
            <person name="Jeon J."/>
            <person name="Kim H."/>
            <person name="Choi G."/>
            <person name="Song H."/>
            <person name="Lee J."/>
            <person name="Lee S.C."/>
            <person name="Kwon J.K."/>
            <person name="Lee H.Y."/>
            <person name="Koo N."/>
            <person name="Hong Y."/>
            <person name="Kim R.W."/>
            <person name="Kang W.H."/>
            <person name="Huh J.H."/>
            <person name="Kang B.C."/>
            <person name="Yang T.J."/>
            <person name="Lee Y.H."/>
            <person name="Bennetzen J.L."/>
            <person name="Choi D."/>
        </authorList>
    </citation>
    <scope>NUCLEOTIDE SEQUENCE [LARGE SCALE GENOMIC DNA]</scope>
    <source>
        <strain evidence="4">cv. PBC81</strain>
    </source>
</reference>
<dbReference type="Pfam" id="PF00534">
    <property type="entry name" value="Glycos_transf_1"/>
    <property type="match status" value="1"/>
</dbReference>
<gene>
    <name evidence="3" type="ORF">CQW23_04486</name>
</gene>
<sequence>MWKPHYLSISRLFLMQEPFNSVPLVWIIQQDTLANRLPFYESMSWEHLISHWRDAFRRANFIVFLDYILPGDVNGIILMADIVLYFSPQYEQEFPPILIRAMSFGIPIVAPDLPVVRKYIVHEVQGIIFSQHNTTQHNSNELVQDFSQLISNGKFTRFSHTIASSGRLLSKNMFAMECTTGYAKLLENFITFSSDVILPGNTSQLKQGSWEWGYFQKDVEDSKGIEDLQKNLFNRSIPRNYSP</sequence>
<evidence type="ECO:0000313" key="3">
    <source>
        <dbReference type="EMBL" id="PHT56000.1"/>
    </source>
</evidence>
<dbReference type="OrthoDB" id="741493at2759"/>
<keyword evidence="4" id="KW-1185">Reference proteome</keyword>
<keyword evidence="1" id="KW-0808">Transferase</keyword>
<proteinExistence type="predicted"/>